<evidence type="ECO:0000256" key="1">
    <source>
        <dbReference type="SAM" id="Coils"/>
    </source>
</evidence>
<protein>
    <submittedName>
        <fullName evidence="3">Uncharacterized protein</fullName>
    </submittedName>
</protein>
<dbReference type="Proteomes" id="UP001164746">
    <property type="component" value="Chromosome 8"/>
</dbReference>
<dbReference type="EMBL" id="CP111019">
    <property type="protein sequence ID" value="WAR13138.1"/>
    <property type="molecule type" value="Genomic_DNA"/>
</dbReference>
<evidence type="ECO:0000313" key="4">
    <source>
        <dbReference type="Proteomes" id="UP001164746"/>
    </source>
</evidence>
<feature type="compositionally biased region" description="Polar residues" evidence="2">
    <location>
        <begin position="68"/>
        <end position="79"/>
    </location>
</feature>
<feature type="compositionally biased region" description="Polar residues" evidence="2">
    <location>
        <begin position="22"/>
        <end position="31"/>
    </location>
</feature>
<reference evidence="3" key="1">
    <citation type="submission" date="2022-11" db="EMBL/GenBank/DDBJ databases">
        <title>Centuries of genome instability and evolution in soft-shell clam transmissible cancer (bioRxiv).</title>
        <authorList>
            <person name="Hart S.F.M."/>
            <person name="Yonemitsu M.A."/>
            <person name="Giersch R.M."/>
            <person name="Beal B.F."/>
            <person name="Arriagada G."/>
            <person name="Davis B.W."/>
            <person name="Ostrander E.A."/>
            <person name="Goff S.P."/>
            <person name="Metzger M.J."/>
        </authorList>
    </citation>
    <scope>NUCLEOTIDE SEQUENCE</scope>
    <source>
        <strain evidence="3">MELC-2E11</strain>
        <tissue evidence="3">Siphon/mantle</tissue>
    </source>
</reference>
<feature type="region of interest" description="Disordered" evidence="2">
    <location>
        <begin position="22"/>
        <end position="86"/>
    </location>
</feature>
<evidence type="ECO:0000256" key="2">
    <source>
        <dbReference type="SAM" id="MobiDB-lite"/>
    </source>
</evidence>
<feature type="compositionally biased region" description="Polar residues" evidence="2">
    <location>
        <begin position="42"/>
        <end position="53"/>
    </location>
</feature>
<accession>A0ABY7ET52</accession>
<sequence>MVEMSKKRAELKRVLLSSAGSSRHYLSTAGSNKKKSYAPTRSVKSMNKSASSQRTRHLVSAPAADQLTDPSMDNHNESPQGKRLGKEWSALSQCRALKRSSEIVSHRVDRMYFMTGSKLPIQSKYHVEDNELQQLRDLQQARTSSRNTRDEMRDQAQRLMKRRESAENNSTLVNIEKKLSNIEHRLSFIEEQNNEIQHKIRTNMRTEHLSEKEMISGASSESGIDKAEMDDGQYLVSDHEVEEIFSKQSDIQKRLGCKHDMDGCTISKIKIHKKSGKTKESADVHIWDILSHDKTAAGAETMIKLLKVYPNVHKRARQGWEKNEFDTANELTLGVPSKIRRKKMKSPQKHVKNPFSEREIVGSAIKPTCRFCRCQAGKNAQGKDDSLNFDLRRDQTIHSFPTRKPSNRLLAHPRVECECRQDPWANKGLSPFLTVTGKHVPLRDRDILYT</sequence>
<name>A0ABY7ET52_MYAAR</name>
<proteinExistence type="predicted"/>
<feature type="coiled-coil region" evidence="1">
    <location>
        <begin position="135"/>
        <end position="199"/>
    </location>
</feature>
<keyword evidence="4" id="KW-1185">Reference proteome</keyword>
<keyword evidence="1" id="KW-0175">Coiled coil</keyword>
<organism evidence="3 4">
    <name type="scientific">Mya arenaria</name>
    <name type="common">Soft-shell clam</name>
    <dbReference type="NCBI Taxonomy" id="6604"/>
    <lineage>
        <taxon>Eukaryota</taxon>
        <taxon>Metazoa</taxon>
        <taxon>Spiralia</taxon>
        <taxon>Lophotrochozoa</taxon>
        <taxon>Mollusca</taxon>
        <taxon>Bivalvia</taxon>
        <taxon>Autobranchia</taxon>
        <taxon>Heteroconchia</taxon>
        <taxon>Euheterodonta</taxon>
        <taxon>Imparidentia</taxon>
        <taxon>Neoheterodontei</taxon>
        <taxon>Myida</taxon>
        <taxon>Myoidea</taxon>
        <taxon>Myidae</taxon>
        <taxon>Mya</taxon>
    </lineage>
</organism>
<gene>
    <name evidence="3" type="ORF">MAR_027318</name>
</gene>
<evidence type="ECO:0000313" key="3">
    <source>
        <dbReference type="EMBL" id="WAR13138.1"/>
    </source>
</evidence>